<keyword evidence="3" id="KW-1185">Reference proteome</keyword>
<proteinExistence type="predicted"/>
<dbReference type="InterPro" id="IPR045598">
    <property type="entry name" value="DUF6457"/>
</dbReference>
<comment type="caution">
    <text evidence="2">The sequence shown here is derived from an EMBL/GenBank/DDBJ whole genome shotgun (WGS) entry which is preliminary data.</text>
</comment>
<organism evidence="2 3">
    <name type="scientific">Corynebacterium alimapuense</name>
    <dbReference type="NCBI Taxonomy" id="1576874"/>
    <lineage>
        <taxon>Bacteria</taxon>
        <taxon>Bacillati</taxon>
        <taxon>Actinomycetota</taxon>
        <taxon>Actinomycetes</taxon>
        <taxon>Mycobacteriales</taxon>
        <taxon>Corynebacteriaceae</taxon>
        <taxon>Corynebacterium</taxon>
    </lineage>
</organism>
<accession>A0A3M8K6Q6</accession>
<sequence length="110" mass="11870">MSAHKHDELESTHEWLATVALDLDVDPALLRPLVGDLLKLTKEVAHNGPSRPAAPLTAFLVGLSAGAATTNLDSTNEAMITRVRERIAQIGPLLDASAENLPDESNRRRN</sequence>
<dbReference type="RefSeq" id="WP_123048028.1">
    <property type="nucleotide sequence ID" value="NZ_PTJO01000004.1"/>
</dbReference>
<dbReference type="Pfam" id="PF20058">
    <property type="entry name" value="DUF6457"/>
    <property type="match status" value="1"/>
</dbReference>
<evidence type="ECO:0000313" key="2">
    <source>
        <dbReference type="EMBL" id="RNE48891.1"/>
    </source>
</evidence>
<dbReference type="AlphaFoldDB" id="A0A3M8K6Q6"/>
<gene>
    <name evidence="2" type="ORF">C5L39_06240</name>
</gene>
<evidence type="ECO:0000259" key="1">
    <source>
        <dbReference type="Pfam" id="PF20058"/>
    </source>
</evidence>
<dbReference type="Proteomes" id="UP000266975">
    <property type="component" value="Unassembled WGS sequence"/>
</dbReference>
<name>A0A3M8K6Q6_9CORY</name>
<dbReference type="EMBL" id="PTJO01000004">
    <property type="protein sequence ID" value="RNE48891.1"/>
    <property type="molecule type" value="Genomic_DNA"/>
</dbReference>
<reference evidence="2 3" key="1">
    <citation type="submission" date="2018-02" db="EMBL/GenBank/DDBJ databases">
        <title>Corynebacterium alimpuense sp. nov., a marine obligate actinomycete isolated from sediments of Valparaiso bay, Chile.</title>
        <authorList>
            <person name="Claverias F."/>
            <person name="Gonzales-Siles L."/>
            <person name="Salva-Serra F."/>
            <person name="Inganaes E."/>
            <person name="Molin K."/>
            <person name="Cumsille A."/>
            <person name="Undabarrena A."/>
            <person name="Couve E."/>
            <person name="Moore E.R.B."/>
            <person name="Gomila M."/>
            <person name="Camara B."/>
        </authorList>
    </citation>
    <scope>NUCLEOTIDE SEQUENCE [LARGE SCALE GENOMIC DNA]</scope>
    <source>
        <strain evidence="2 3">CCUG 69366</strain>
    </source>
</reference>
<protein>
    <recommendedName>
        <fullName evidence="1">DUF6457 domain-containing protein</fullName>
    </recommendedName>
</protein>
<feature type="domain" description="DUF6457" evidence="1">
    <location>
        <begin position="9"/>
        <end position="94"/>
    </location>
</feature>
<dbReference type="OrthoDB" id="4735656at2"/>
<evidence type="ECO:0000313" key="3">
    <source>
        <dbReference type="Proteomes" id="UP000266975"/>
    </source>
</evidence>